<sequence>YHVTGPKLLLLLKECVVNRPLRRRLCTTRELATPTRLHSIEIFAALDAAARGDSSVLERATSKIPYYQKVSVFGQDRDQEEKKSDGDADADADDDAGETSTEITSAFKCSKLSKQMLSANMIKLYVAVVVDLWQMQ</sequence>
<feature type="compositionally biased region" description="Acidic residues" evidence="1">
    <location>
        <begin position="87"/>
        <end position="97"/>
    </location>
</feature>
<evidence type="ECO:0000313" key="3">
    <source>
        <dbReference type="Proteomes" id="UP001176517"/>
    </source>
</evidence>
<reference evidence="2" key="1">
    <citation type="journal article" date="2023" name="PhytoFront">
        <title>Draft Genome Resources of Seven Strains of Tilletia horrida, Causal Agent of Kernel Smut of Rice.</title>
        <authorList>
            <person name="Khanal S."/>
            <person name="Antony Babu S."/>
            <person name="Zhou X.G."/>
        </authorList>
    </citation>
    <scope>NUCLEOTIDE SEQUENCE</scope>
    <source>
        <strain evidence="2">TX6</strain>
    </source>
</reference>
<gene>
    <name evidence="2" type="ORF">OC846_006523</name>
</gene>
<accession>A0AAN6JUZ6</accession>
<evidence type="ECO:0000256" key="1">
    <source>
        <dbReference type="SAM" id="MobiDB-lite"/>
    </source>
</evidence>
<evidence type="ECO:0000313" key="2">
    <source>
        <dbReference type="EMBL" id="KAK0543125.1"/>
    </source>
</evidence>
<protein>
    <submittedName>
        <fullName evidence="2">Uncharacterized protein</fullName>
    </submittedName>
</protein>
<dbReference type="EMBL" id="JAPDMZ010000398">
    <property type="protein sequence ID" value="KAK0543125.1"/>
    <property type="molecule type" value="Genomic_DNA"/>
</dbReference>
<comment type="caution">
    <text evidence="2">The sequence shown here is derived from an EMBL/GenBank/DDBJ whole genome shotgun (WGS) entry which is preliminary data.</text>
</comment>
<proteinExistence type="predicted"/>
<feature type="compositionally biased region" description="Basic and acidic residues" evidence="1">
    <location>
        <begin position="75"/>
        <end position="86"/>
    </location>
</feature>
<dbReference type="Proteomes" id="UP001176517">
    <property type="component" value="Unassembled WGS sequence"/>
</dbReference>
<feature type="non-terminal residue" evidence="2">
    <location>
        <position position="1"/>
    </location>
</feature>
<feature type="region of interest" description="Disordered" evidence="1">
    <location>
        <begin position="75"/>
        <end position="97"/>
    </location>
</feature>
<organism evidence="2 3">
    <name type="scientific">Tilletia horrida</name>
    <dbReference type="NCBI Taxonomy" id="155126"/>
    <lineage>
        <taxon>Eukaryota</taxon>
        <taxon>Fungi</taxon>
        <taxon>Dikarya</taxon>
        <taxon>Basidiomycota</taxon>
        <taxon>Ustilaginomycotina</taxon>
        <taxon>Exobasidiomycetes</taxon>
        <taxon>Tilletiales</taxon>
        <taxon>Tilletiaceae</taxon>
        <taxon>Tilletia</taxon>
    </lineage>
</organism>
<keyword evidence="3" id="KW-1185">Reference proteome</keyword>
<dbReference type="AlphaFoldDB" id="A0AAN6JUZ6"/>
<name>A0AAN6JUZ6_9BASI</name>